<proteinExistence type="predicted"/>
<sequence>MNIWQRIALVLVIIGALNWGMIGIFGIDFISAIFGGMYSVASRIIFTLVGICGLYLISLFFLTEREGDTESRMHPVS</sequence>
<organism evidence="2 3">
    <name type="scientific">Syntrophobotulus glycolicus (strain DSM 8271 / FlGlyR)</name>
    <dbReference type="NCBI Taxonomy" id="645991"/>
    <lineage>
        <taxon>Bacteria</taxon>
        <taxon>Bacillati</taxon>
        <taxon>Bacillota</taxon>
        <taxon>Clostridia</taxon>
        <taxon>Eubacteriales</taxon>
        <taxon>Desulfitobacteriaceae</taxon>
        <taxon>Syntrophobotulus</taxon>
    </lineage>
</organism>
<dbReference type="PANTHER" id="PTHR37304:SF1">
    <property type="entry name" value="MEMBRANE PROTEIN"/>
    <property type="match status" value="1"/>
</dbReference>
<gene>
    <name evidence="2" type="ordered locus">Sgly_0457</name>
</gene>
<reference evidence="2 3" key="1">
    <citation type="journal article" date="2011" name="Stand. Genomic Sci.">
        <title>Complete genome sequence of Syntrophobotulus glycolicus type strain (FlGlyR).</title>
        <authorList>
            <person name="Han C."/>
            <person name="Mwirichia R."/>
            <person name="Chertkov O."/>
            <person name="Held B."/>
            <person name="Lapidus A."/>
            <person name="Nolan M."/>
            <person name="Lucas S."/>
            <person name="Hammon N."/>
            <person name="Deshpande S."/>
            <person name="Cheng J.F."/>
            <person name="Tapia R."/>
            <person name="Goodwin L."/>
            <person name="Pitluck S."/>
            <person name="Huntemann M."/>
            <person name="Liolios K."/>
            <person name="Ivanova N."/>
            <person name="Pagani I."/>
            <person name="Mavromatis K."/>
            <person name="Ovchinikova G."/>
            <person name="Pati A."/>
            <person name="Chen A."/>
            <person name="Palaniappan K."/>
            <person name="Land M."/>
            <person name="Hauser L."/>
            <person name="Brambilla E.M."/>
            <person name="Rohde M."/>
            <person name="Spring S."/>
            <person name="Sikorski J."/>
            <person name="Goker M."/>
            <person name="Woyke T."/>
            <person name="Bristow J."/>
            <person name="Eisen J.A."/>
            <person name="Markowitz V."/>
            <person name="Hugenholtz P."/>
            <person name="Kyrpides N.C."/>
            <person name="Klenk H.P."/>
            <person name="Detter J.C."/>
        </authorList>
    </citation>
    <scope>NUCLEOTIDE SEQUENCE [LARGE SCALE GENOMIC DNA]</scope>
    <source>
        <strain evidence="3">DSM 8271 / FlGlyR</strain>
    </source>
</reference>
<evidence type="ECO:0000313" key="3">
    <source>
        <dbReference type="Proteomes" id="UP000007488"/>
    </source>
</evidence>
<evidence type="ECO:0008006" key="4">
    <source>
        <dbReference type="Google" id="ProtNLM"/>
    </source>
</evidence>
<dbReference type="eggNOG" id="COG2155">
    <property type="taxonomic scope" value="Bacteria"/>
</dbReference>
<keyword evidence="1" id="KW-0472">Membrane</keyword>
<reference evidence="3" key="2">
    <citation type="submission" date="2011-02" db="EMBL/GenBank/DDBJ databases">
        <title>The complete genome of Syntrophobotulus glycolicus DSM 8271.</title>
        <authorList>
            <person name="Lucas S."/>
            <person name="Copeland A."/>
            <person name="Lapidus A."/>
            <person name="Bruce D."/>
            <person name="Goodwin L."/>
            <person name="Pitluck S."/>
            <person name="Kyrpides N."/>
            <person name="Mavromatis K."/>
            <person name="Pagani I."/>
            <person name="Ivanova N."/>
            <person name="Mikhailova N."/>
            <person name="Chertkov O."/>
            <person name="Held B."/>
            <person name="Detter J.C."/>
            <person name="Tapia R."/>
            <person name="Han C."/>
            <person name="Land M."/>
            <person name="Hauser L."/>
            <person name="Markowitz V."/>
            <person name="Cheng J.-F."/>
            <person name="Hugenholtz P."/>
            <person name="Woyke T."/>
            <person name="Wu D."/>
            <person name="Spring S."/>
            <person name="Schroeder M."/>
            <person name="Brambilla E."/>
            <person name="Klenk H.-P."/>
            <person name="Eisen J.A."/>
        </authorList>
    </citation>
    <scope>NUCLEOTIDE SEQUENCE [LARGE SCALE GENOMIC DNA]</scope>
    <source>
        <strain evidence="3">DSM 8271 / FlGlyR</strain>
    </source>
</reference>
<dbReference type="KEGG" id="sgy:Sgly_0457"/>
<dbReference type="HOGENOM" id="CLU_179993_2_0_9"/>
<evidence type="ECO:0000313" key="2">
    <source>
        <dbReference type="EMBL" id="ADY54823.1"/>
    </source>
</evidence>
<dbReference type="Proteomes" id="UP000007488">
    <property type="component" value="Chromosome"/>
</dbReference>
<feature type="transmembrane region" description="Helical" evidence="1">
    <location>
        <begin position="7"/>
        <end position="34"/>
    </location>
</feature>
<dbReference type="RefSeq" id="WP_013623694.1">
    <property type="nucleotide sequence ID" value="NC_015172.1"/>
</dbReference>
<dbReference type="PANTHER" id="PTHR37304">
    <property type="entry name" value="MEMBRANE PROTEIN-RELATED"/>
    <property type="match status" value="1"/>
</dbReference>
<dbReference type="AlphaFoldDB" id="F0SYM2"/>
<dbReference type="OrthoDB" id="9812136at2"/>
<name>F0SYM2_SYNGF</name>
<dbReference type="Pfam" id="PF04070">
    <property type="entry name" value="DUF378"/>
    <property type="match status" value="1"/>
</dbReference>
<evidence type="ECO:0000256" key="1">
    <source>
        <dbReference type="SAM" id="Phobius"/>
    </source>
</evidence>
<keyword evidence="1" id="KW-1133">Transmembrane helix</keyword>
<dbReference type="EMBL" id="CP002547">
    <property type="protein sequence ID" value="ADY54823.1"/>
    <property type="molecule type" value="Genomic_DNA"/>
</dbReference>
<dbReference type="STRING" id="645991.Sgly_0457"/>
<feature type="transmembrane region" description="Helical" evidence="1">
    <location>
        <begin position="40"/>
        <end position="63"/>
    </location>
</feature>
<keyword evidence="3" id="KW-1185">Reference proteome</keyword>
<dbReference type="InterPro" id="IPR007211">
    <property type="entry name" value="DUF378"/>
</dbReference>
<accession>F0SYM2</accession>
<keyword evidence="1" id="KW-0812">Transmembrane</keyword>
<protein>
    <recommendedName>
        <fullName evidence="4">DUF378 domain-containing protein</fullName>
    </recommendedName>
</protein>